<dbReference type="Gene3D" id="2.30.130.30">
    <property type="entry name" value="Hypothetical protein"/>
    <property type="match status" value="1"/>
</dbReference>
<gene>
    <name evidence="1" type="ORF">O7A60_29860</name>
</gene>
<sequence>MGQLVAEFEIAEILEDNPEQLWERTYQASGISKEYFDTYFKGRDKAYALRIGALTIFETPIEPQSLIDNFTAPQSYRYIPPPVRQLALF</sequence>
<evidence type="ECO:0000313" key="2">
    <source>
        <dbReference type="Proteomes" id="UP001387293"/>
    </source>
</evidence>
<dbReference type="Proteomes" id="UP001387293">
    <property type="component" value="Unassembled WGS sequence"/>
</dbReference>
<keyword evidence="2" id="KW-1185">Reference proteome</keyword>
<dbReference type="EMBL" id="JAPYKS010000042">
    <property type="protein sequence ID" value="MEI9412920.1"/>
    <property type="molecule type" value="Genomic_DNA"/>
</dbReference>
<protein>
    <recommendedName>
        <fullName evidence="3">KTSC domain-containing protein</fullName>
    </recommendedName>
</protein>
<evidence type="ECO:0008006" key="3">
    <source>
        <dbReference type="Google" id="ProtNLM"/>
    </source>
</evidence>
<accession>A0ABU8L5D9</accession>
<reference evidence="1 2" key="1">
    <citation type="submission" date="2022-12" db="EMBL/GenBank/DDBJ databases">
        <authorList>
            <person name="Muema E."/>
        </authorList>
    </citation>
    <scope>NUCLEOTIDE SEQUENCE [LARGE SCALE GENOMIC DNA]</scope>
    <source>
        <strain evidence="2">1326</strain>
    </source>
</reference>
<dbReference type="InterPro" id="IPR015947">
    <property type="entry name" value="PUA-like_sf"/>
</dbReference>
<dbReference type="SUPFAM" id="SSF88697">
    <property type="entry name" value="PUA domain-like"/>
    <property type="match status" value="1"/>
</dbReference>
<dbReference type="RefSeq" id="WP_337109267.1">
    <property type="nucleotide sequence ID" value="NZ_JAPYKS010000042.1"/>
</dbReference>
<comment type="caution">
    <text evidence="1">The sequence shown here is derived from an EMBL/GenBank/DDBJ whole genome shotgun (WGS) entry which is preliminary data.</text>
</comment>
<organism evidence="1 2">
    <name type="scientific">Mesorhizobium salmacidum</name>
    <dbReference type="NCBI Taxonomy" id="3015171"/>
    <lineage>
        <taxon>Bacteria</taxon>
        <taxon>Pseudomonadati</taxon>
        <taxon>Pseudomonadota</taxon>
        <taxon>Alphaproteobacteria</taxon>
        <taxon>Hyphomicrobiales</taxon>
        <taxon>Phyllobacteriaceae</taxon>
        <taxon>Mesorhizobium</taxon>
    </lineage>
</organism>
<proteinExistence type="predicted"/>
<evidence type="ECO:0000313" key="1">
    <source>
        <dbReference type="EMBL" id="MEI9412920.1"/>
    </source>
</evidence>
<name>A0ABU8L5D9_9HYPH</name>